<evidence type="ECO:0000256" key="3">
    <source>
        <dbReference type="ARBA" id="ARBA00022679"/>
    </source>
</evidence>
<dbReference type="SUPFAM" id="SSF53448">
    <property type="entry name" value="Nucleotide-diphospho-sugar transferases"/>
    <property type="match status" value="2"/>
</dbReference>
<evidence type="ECO:0000256" key="7">
    <source>
        <dbReference type="ARBA" id="ARBA00023034"/>
    </source>
</evidence>
<dbReference type="AlphaFoldDB" id="A0A915DFX1"/>
<keyword evidence="11" id="KW-1185">Reference proteome</keyword>
<evidence type="ECO:0000256" key="6">
    <source>
        <dbReference type="ARBA" id="ARBA00022989"/>
    </source>
</evidence>
<keyword evidence="7 10" id="KW-0333">Golgi apparatus</keyword>
<feature type="transmembrane region" description="Helical" evidence="10">
    <location>
        <begin position="15"/>
        <end position="33"/>
    </location>
</feature>
<dbReference type="PANTHER" id="PTHR12369">
    <property type="entry name" value="CHONDROITIN SYNTHASE"/>
    <property type="match status" value="1"/>
</dbReference>
<proteinExistence type="inferred from homology"/>
<dbReference type="GO" id="GO:0047238">
    <property type="term" value="F:glucuronosyl-N-acetylgalactosaminyl-proteoglycan 4-beta-N-acetylgalactosaminyltransferase activity"/>
    <property type="evidence" value="ECO:0007669"/>
    <property type="project" value="TreeGrafter"/>
</dbReference>
<evidence type="ECO:0000313" key="11">
    <source>
        <dbReference type="Proteomes" id="UP000887574"/>
    </source>
</evidence>
<dbReference type="InterPro" id="IPR051227">
    <property type="entry name" value="CS_glycosyltransferase"/>
</dbReference>
<name>A0A915DFX1_9BILA</name>
<dbReference type="WBParaSite" id="jg18829">
    <property type="protein sequence ID" value="jg18829"/>
    <property type="gene ID" value="jg18829"/>
</dbReference>
<protein>
    <recommendedName>
        <fullName evidence="10">Hexosyltransferase</fullName>
        <ecNumber evidence="10">2.4.1.-</ecNumber>
    </recommendedName>
</protein>
<evidence type="ECO:0000256" key="10">
    <source>
        <dbReference type="RuleBase" id="RU364016"/>
    </source>
</evidence>
<evidence type="ECO:0000313" key="12">
    <source>
        <dbReference type="WBParaSite" id="jg18829"/>
    </source>
</evidence>
<keyword evidence="5 10" id="KW-0735">Signal-anchor</keyword>
<dbReference type="PANTHER" id="PTHR12369:SF11">
    <property type="entry name" value="HEXOSYLTRANSFERASE"/>
    <property type="match status" value="1"/>
</dbReference>
<accession>A0A915DFX1</accession>
<organism evidence="11 12">
    <name type="scientific">Ditylenchus dipsaci</name>
    <dbReference type="NCBI Taxonomy" id="166011"/>
    <lineage>
        <taxon>Eukaryota</taxon>
        <taxon>Metazoa</taxon>
        <taxon>Ecdysozoa</taxon>
        <taxon>Nematoda</taxon>
        <taxon>Chromadorea</taxon>
        <taxon>Rhabditida</taxon>
        <taxon>Tylenchina</taxon>
        <taxon>Tylenchomorpha</taxon>
        <taxon>Sphaerularioidea</taxon>
        <taxon>Anguinidae</taxon>
        <taxon>Anguininae</taxon>
        <taxon>Ditylenchus</taxon>
    </lineage>
</organism>
<keyword evidence="8 10" id="KW-0472">Membrane</keyword>
<evidence type="ECO:0000256" key="9">
    <source>
        <dbReference type="ARBA" id="ARBA00023180"/>
    </source>
</evidence>
<keyword evidence="3 10" id="KW-0808">Transferase</keyword>
<comment type="similarity">
    <text evidence="2 10">Belongs to the chondroitin N-acetylgalactosaminyltransferase family.</text>
</comment>
<keyword evidence="6 10" id="KW-1133">Transmembrane helix</keyword>
<evidence type="ECO:0000256" key="4">
    <source>
        <dbReference type="ARBA" id="ARBA00022692"/>
    </source>
</evidence>
<dbReference type="GO" id="GO:0032580">
    <property type="term" value="C:Golgi cisterna membrane"/>
    <property type="evidence" value="ECO:0007669"/>
    <property type="project" value="UniProtKB-SubCell"/>
</dbReference>
<evidence type="ECO:0000256" key="5">
    <source>
        <dbReference type="ARBA" id="ARBA00022968"/>
    </source>
</evidence>
<evidence type="ECO:0000256" key="2">
    <source>
        <dbReference type="ARBA" id="ARBA00009239"/>
    </source>
</evidence>
<evidence type="ECO:0000256" key="1">
    <source>
        <dbReference type="ARBA" id="ARBA00004447"/>
    </source>
</evidence>
<keyword evidence="4 10" id="KW-0812">Transmembrane</keyword>
<evidence type="ECO:0000256" key="8">
    <source>
        <dbReference type="ARBA" id="ARBA00023136"/>
    </source>
</evidence>
<dbReference type="EC" id="2.4.1.-" evidence="10"/>
<dbReference type="InterPro" id="IPR029044">
    <property type="entry name" value="Nucleotide-diphossugar_trans"/>
</dbReference>
<dbReference type="Proteomes" id="UP000887574">
    <property type="component" value="Unplaced"/>
</dbReference>
<dbReference type="InterPro" id="IPR008428">
    <property type="entry name" value="Chond_GalNAc"/>
</dbReference>
<comment type="subcellular location">
    <subcellularLocation>
        <location evidence="1 10">Golgi apparatus</location>
        <location evidence="1 10">Golgi stack membrane</location>
        <topology evidence="1 10">Single-pass type II membrane protein</topology>
    </subcellularLocation>
</comment>
<dbReference type="Gene3D" id="3.90.550.50">
    <property type="match status" value="1"/>
</dbReference>
<keyword evidence="9" id="KW-0325">Glycoprotein</keyword>
<dbReference type="Pfam" id="PF05679">
    <property type="entry name" value="CHGN"/>
    <property type="match status" value="1"/>
</dbReference>
<dbReference type="Gene3D" id="3.90.550.10">
    <property type="entry name" value="Spore Coat Polysaccharide Biosynthesis Protein SpsA, Chain A"/>
    <property type="match status" value="1"/>
</dbReference>
<reference evidence="12" key="1">
    <citation type="submission" date="2022-11" db="UniProtKB">
        <authorList>
            <consortium name="WormBaseParasite"/>
        </authorList>
    </citation>
    <scope>IDENTIFICATION</scope>
</reference>
<sequence length="716" mass="82141">MLCRRSFKPFTSRPVLLYALGFVFGLFLNSFIFHTSIRLLECEEKGLGDSNEDLEKPKDSLLLVGVMTASKYVDSRAWNVWRTWGQKIPGRLLFFVAEDTFSAHEKEMPLVHLQGVDDAAYPPQKKSFAMMRWMYDNQLNNFDWFMRADDDLYVRSDKLEKFLRSLDANKAHMIGQAGLGNNAEYGQLALGAKDNYCMGGPGVIFSREALRAVGPHLEKCLGELMTTHEDVELGRCVRKYVGIACTWNYEMQTLFHNNHTSNPNAAQNSPINDNFRKMITLHPVKDPAVMRQIHIRAQSIKLNQLREKKMSLARELHPSVTNELVRRISNTTEELRYWAYTSANKLSFCTNQVNCPRHTIDMNMKAAANQIVVKLFDQFNSNAQQRGRTLQFQNIQYGYSRVEPRHGVDYILDIVLWFKKFRPPNRATLSVRRHAYVQQTFGPIQYISDEQLRSQLRNGRNTDHTELINQANTKQVVYIVLALQGRADTFERFSNNLHTTLTAEDKWVKVVVVNYRSSNHTENLEIQKTLGRLSSFLAVQVVDMAYGNFSRGRALSAGAAAIADPHALLFFTDVDMLIEYESLERLFPIVFSEYSPEYWSEVEKESDKQTYANTRGYFRHFGFGLVSIYKQDFDQIGGFNQTIVGWGLEDVDLFEKCIHSPHLRVFRAPDPGLVHVAHPIQCRNDLPEAQKKMCIGTKAASLASFDHLADQTSLYL</sequence>
<dbReference type="FunFam" id="3.90.550.50:FF:000004">
    <property type="entry name" value="Hexosyltransferase"/>
    <property type="match status" value="1"/>
</dbReference>